<keyword evidence="1" id="KW-0812">Transmembrane</keyword>
<name>A0ABV7X777_9HYPH</name>
<feature type="transmembrane region" description="Helical" evidence="1">
    <location>
        <begin position="39"/>
        <end position="63"/>
    </location>
</feature>
<comment type="caution">
    <text evidence="2">The sequence shown here is derived from an EMBL/GenBank/DDBJ whole genome shotgun (WGS) entry which is preliminary data.</text>
</comment>
<organism evidence="2 3">
    <name type="scientific">Devosia honganensis</name>
    <dbReference type="NCBI Taxonomy" id="1610527"/>
    <lineage>
        <taxon>Bacteria</taxon>
        <taxon>Pseudomonadati</taxon>
        <taxon>Pseudomonadota</taxon>
        <taxon>Alphaproteobacteria</taxon>
        <taxon>Hyphomicrobiales</taxon>
        <taxon>Devosiaceae</taxon>
        <taxon>Devosia</taxon>
    </lineage>
</organism>
<dbReference type="RefSeq" id="WP_380097870.1">
    <property type="nucleotide sequence ID" value="NZ_JBHRYD010000013.1"/>
</dbReference>
<sequence length="67" mass="6726">MAGRKIDFAALTIGDYAVGVVFALVATAVVSGLELAANMALPGLVASAAGAAIGIAAWFTYLLKRKS</sequence>
<accession>A0ABV7X777</accession>
<evidence type="ECO:0000313" key="3">
    <source>
        <dbReference type="Proteomes" id="UP001595613"/>
    </source>
</evidence>
<keyword evidence="1" id="KW-1133">Transmembrane helix</keyword>
<evidence type="ECO:0000256" key="1">
    <source>
        <dbReference type="SAM" id="Phobius"/>
    </source>
</evidence>
<keyword evidence="1" id="KW-0472">Membrane</keyword>
<evidence type="ECO:0008006" key="4">
    <source>
        <dbReference type="Google" id="ProtNLM"/>
    </source>
</evidence>
<keyword evidence="3" id="KW-1185">Reference proteome</keyword>
<gene>
    <name evidence="2" type="ORF">ACFOOL_14150</name>
</gene>
<evidence type="ECO:0000313" key="2">
    <source>
        <dbReference type="EMBL" id="MFC3705895.1"/>
    </source>
</evidence>
<dbReference type="EMBL" id="JBHRYD010000013">
    <property type="protein sequence ID" value="MFC3705895.1"/>
    <property type="molecule type" value="Genomic_DNA"/>
</dbReference>
<proteinExistence type="predicted"/>
<protein>
    <recommendedName>
        <fullName evidence="4">CTP synthetase</fullName>
    </recommendedName>
</protein>
<reference evidence="3" key="1">
    <citation type="journal article" date="2019" name="Int. J. Syst. Evol. Microbiol.">
        <title>The Global Catalogue of Microorganisms (GCM) 10K type strain sequencing project: providing services to taxonomists for standard genome sequencing and annotation.</title>
        <authorList>
            <consortium name="The Broad Institute Genomics Platform"/>
            <consortium name="The Broad Institute Genome Sequencing Center for Infectious Disease"/>
            <person name="Wu L."/>
            <person name="Ma J."/>
        </authorList>
    </citation>
    <scope>NUCLEOTIDE SEQUENCE [LARGE SCALE GENOMIC DNA]</scope>
    <source>
        <strain evidence="3">KCTC 42281</strain>
    </source>
</reference>
<feature type="transmembrane region" description="Helical" evidence="1">
    <location>
        <begin position="12"/>
        <end position="33"/>
    </location>
</feature>
<dbReference type="Proteomes" id="UP001595613">
    <property type="component" value="Unassembled WGS sequence"/>
</dbReference>